<evidence type="ECO:0000256" key="8">
    <source>
        <dbReference type="ARBA" id="ARBA00022989"/>
    </source>
</evidence>
<dbReference type="CDD" id="cd06163">
    <property type="entry name" value="S2P-M50_PDZ_RseP-like"/>
    <property type="match status" value="1"/>
</dbReference>
<protein>
    <recommendedName>
        <fullName evidence="11">Zinc metalloprotease</fullName>
        <ecNumber evidence="11">3.4.24.-</ecNumber>
    </recommendedName>
</protein>
<evidence type="ECO:0000313" key="14">
    <source>
        <dbReference type="Proteomes" id="UP000005089"/>
    </source>
</evidence>
<dbReference type="SMART" id="SM00228">
    <property type="entry name" value="PDZ"/>
    <property type="match status" value="2"/>
</dbReference>
<dbReference type="PANTHER" id="PTHR42837">
    <property type="entry name" value="REGULATOR OF SIGMA-E PROTEASE RSEP"/>
    <property type="match status" value="1"/>
</dbReference>
<dbReference type="InterPro" id="IPR036034">
    <property type="entry name" value="PDZ_sf"/>
</dbReference>
<keyword evidence="8 11" id="KW-1133">Transmembrane helix</keyword>
<keyword evidence="11" id="KW-0479">Metal-binding</keyword>
<dbReference type="HOGENOM" id="CLU_025778_0_1_4"/>
<feature type="transmembrane region" description="Helical" evidence="11">
    <location>
        <begin position="101"/>
        <end position="125"/>
    </location>
</feature>
<comment type="subcellular location">
    <subcellularLocation>
        <location evidence="2">Membrane</location>
        <topology evidence="2">Multi-pass membrane protein</topology>
    </subcellularLocation>
</comment>
<evidence type="ECO:0000313" key="13">
    <source>
        <dbReference type="EMBL" id="EEO29245.1"/>
    </source>
</evidence>
<dbReference type="EC" id="3.4.24.-" evidence="11"/>
<evidence type="ECO:0000256" key="1">
    <source>
        <dbReference type="ARBA" id="ARBA00001947"/>
    </source>
</evidence>
<evidence type="ECO:0000256" key="9">
    <source>
        <dbReference type="ARBA" id="ARBA00023049"/>
    </source>
</evidence>
<evidence type="ECO:0000256" key="3">
    <source>
        <dbReference type="ARBA" id="ARBA00007931"/>
    </source>
</evidence>
<keyword evidence="7 11" id="KW-0862">Zinc</keyword>
<keyword evidence="10 11" id="KW-0472">Membrane</keyword>
<keyword evidence="6 11" id="KW-0378">Hydrolase</keyword>
<accession>C3X7R9</accession>
<keyword evidence="14" id="KW-1185">Reference proteome</keyword>
<dbReference type="NCBIfam" id="TIGR00054">
    <property type="entry name" value="RIP metalloprotease RseP"/>
    <property type="match status" value="1"/>
</dbReference>
<dbReference type="STRING" id="847.BRW83_2004"/>
<dbReference type="InterPro" id="IPR008915">
    <property type="entry name" value="Peptidase_M50"/>
</dbReference>
<dbReference type="GO" id="GO:0006508">
    <property type="term" value="P:proteolysis"/>
    <property type="evidence" value="ECO:0007669"/>
    <property type="project" value="UniProtKB-KW"/>
</dbReference>
<keyword evidence="4 13" id="KW-0645">Protease</keyword>
<keyword evidence="5 11" id="KW-0812">Transmembrane</keyword>
<organism evidence="13 14">
    <name type="scientific">Oxalobacter formigenes OXCC13</name>
    <dbReference type="NCBI Taxonomy" id="556269"/>
    <lineage>
        <taxon>Bacteria</taxon>
        <taxon>Pseudomonadati</taxon>
        <taxon>Pseudomonadota</taxon>
        <taxon>Betaproteobacteria</taxon>
        <taxon>Burkholderiales</taxon>
        <taxon>Oxalobacteraceae</taxon>
        <taxon>Oxalobacter</taxon>
    </lineage>
</organism>
<dbReference type="GO" id="GO:0046872">
    <property type="term" value="F:metal ion binding"/>
    <property type="evidence" value="ECO:0007669"/>
    <property type="project" value="UniProtKB-KW"/>
</dbReference>
<dbReference type="GO" id="GO:0016020">
    <property type="term" value="C:membrane"/>
    <property type="evidence" value="ECO:0007669"/>
    <property type="project" value="UniProtKB-SubCell"/>
</dbReference>
<evidence type="ECO:0000256" key="11">
    <source>
        <dbReference type="RuleBase" id="RU362031"/>
    </source>
</evidence>
<dbReference type="RefSeq" id="WP_005879590.1">
    <property type="nucleotide sequence ID" value="NZ_CP019430.1"/>
</dbReference>
<reference evidence="13 14" key="1">
    <citation type="submission" date="2009-02" db="EMBL/GenBank/DDBJ databases">
        <title>The Genome Sequence of Oxalobacter formigenes OXCC13.</title>
        <authorList>
            <consortium name="The Broad Institute Genome Sequencing Platform"/>
            <person name="Ward D."/>
            <person name="Young S.K."/>
            <person name="Kodira C.D."/>
            <person name="Zeng Q."/>
            <person name="Koehrsen M."/>
            <person name="Alvarado L."/>
            <person name="Berlin A."/>
            <person name="Borenstein D."/>
            <person name="Chen Z."/>
            <person name="Engels R."/>
            <person name="Freedman E."/>
            <person name="Gellesch M."/>
            <person name="Goldberg J."/>
            <person name="Griggs A."/>
            <person name="Gujja S."/>
            <person name="Heiman D."/>
            <person name="Hepburn T."/>
            <person name="Howarth C."/>
            <person name="Jen D."/>
            <person name="Larson L."/>
            <person name="Lewis B."/>
            <person name="Mehta T."/>
            <person name="Park D."/>
            <person name="Pearson M."/>
            <person name="Roberts A."/>
            <person name="Saif S."/>
            <person name="Shea T."/>
            <person name="Shenoy N."/>
            <person name="Sisk P."/>
            <person name="Stolte C."/>
            <person name="Sykes S."/>
            <person name="Walk T."/>
            <person name="White J."/>
            <person name="Yandava C."/>
            <person name="Allison M.J."/>
            <person name="Lander E."/>
            <person name="Nusbaum C."/>
            <person name="Galagan J."/>
            <person name="Birren B."/>
        </authorList>
    </citation>
    <scope>NUCLEOTIDE SEQUENCE [LARGE SCALE GENOMIC DNA]</scope>
    <source>
        <strain evidence="13 14">OXCC13</strain>
    </source>
</reference>
<dbReference type="InterPro" id="IPR004387">
    <property type="entry name" value="Pept_M50_Zn"/>
</dbReference>
<proteinExistence type="inferred from homology"/>
<dbReference type="PANTHER" id="PTHR42837:SF2">
    <property type="entry name" value="MEMBRANE METALLOPROTEASE ARASP2, CHLOROPLASTIC-RELATED"/>
    <property type="match status" value="1"/>
</dbReference>
<dbReference type="SUPFAM" id="SSF50156">
    <property type="entry name" value="PDZ domain-like"/>
    <property type="match status" value="2"/>
</dbReference>
<keyword evidence="9 11" id="KW-0482">Metalloprotease</keyword>
<dbReference type="InterPro" id="IPR041489">
    <property type="entry name" value="PDZ_6"/>
</dbReference>
<dbReference type="EMBL" id="GG658170">
    <property type="protein sequence ID" value="EEO29245.1"/>
    <property type="molecule type" value="Genomic_DNA"/>
</dbReference>
<dbReference type="Proteomes" id="UP000005089">
    <property type="component" value="Unassembled WGS sequence"/>
</dbReference>
<name>C3X7R9_OXAFO</name>
<dbReference type="GeneID" id="77135829"/>
<feature type="transmembrane region" description="Helical" evidence="11">
    <location>
        <begin position="433"/>
        <end position="455"/>
    </location>
</feature>
<feature type="transmembrane region" description="Helical" evidence="11">
    <location>
        <begin position="7"/>
        <end position="28"/>
    </location>
</feature>
<dbReference type="OrthoDB" id="9782003at2"/>
<feature type="transmembrane region" description="Helical" evidence="11">
    <location>
        <begin position="386"/>
        <end position="405"/>
    </location>
</feature>
<dbReference type="Pfam" id="PF17820">
    <property type="entry name" value="PDZ_6"/>
    <property type="match status" value="1"/>
</dbReference>
<evidence type="ECO:0000259" key="12">
    <source>
        <dbReference type="PROSITE" id="PS50106"/>
    </source>
</evidence>
<dbReference type="InterPro" id="IPR001478">
    <property type="entry name" value="PDZ"/>
</dbReference>
<evidence type="ECO:0000256" key="7">
    <source>
        <dbReference type="ARBA" id="ARBA00022833"/>
    </source>
</evidence>
<evidence type="ECO:0000256" key="2">
    <source>
        <dbReference type="ARBA" id="ARBA00004141"/>
    </source>
</evidence>
<comment type="similarity">
    <text evidence="3 11">Belongs to the peptidase M50B family.</text>
</comment>
<evidence type="ECO:0000256" key="4">
    <source>
        <dbReference type="ARBA" id="ARBA00022670"/>
    </source>
</evidence>
<dbReference type="CDD" id="cd23081">
    <property type="entry name" value="cpPDZ_EcRseP-like"/>
    <property type="match status" value="1"/>
</dbReference>
<dbReference type="GO" id="GO:0004222">
    <property type="term" value="F:metalloendopeptidase activity"/>
    <property type="evidence" value="ECO:0007669"/>
    <property type="project" value="InterPro"/>
</dbReference>
<evidence type="ECO:0000256" key="5">
    <source>
        <dbReference type="ARBA" id="ARBA00022692"/>
    </source>
</evidence>
<dbReference type="Pfam" id="PF02163">
    <property type="entry name" value="Peptidase_M50"/>
    <property type="match status" value="1"/>
</dbReference>
<feature type="domain" description="PDZ" evidence="12">
    <location>
        <begin position="212"/>
        <end position="269"/>
    </location>
</feature>
<evidence type="ECO:0000256" key="6">
    <source>
        <dbReference type="ARBA" id="ARBA00022801"/>
    </source>
</evidence>
<comment type="cofactor">
    <cofactor evidence="1 11">
        <name>Zn(2+)</name>
        <dbReference type="ChEBI" id="CHEBI:29105"/>
    </cofactor>
</comment>
<dbReference type="Gene3D" id="2.30.42.10">
    <property type="match status" value="2"/>
</dbReference>
<evidence type="ECO:0000256" key="10">
    <source>
        <dbReference type="ARBA" id="ARBA00023136"/>
    </source>
</evidence>
<dbReference type="PROSITE" id="PS50106">
    <property type="entry name" value="PDZ"/>
    <property type="match status" value="1"/>
</dbReference>
<gene>
    <name evidence="13" type="primary">rseP</name>
    <name evidence="13" type="ORF">OFBG_00273</name>
</gene>
<dbReference type="AlphaFoldDB" id="C3X7R9"/>
<dbReference type="eggNOG" id="COG0750">
    <property type="taxonomic scope" value="Bacteria"/>
</dbReference>
<sequence>MIFIQTFFAFIFALSVLIVFHELGHYWMARLCNVKVLRFSLGMGKILYSRKFGPDQTEWALSALPLGGYVKLLDARADDLSQVSPEDRKREFTSQNVWRRIAIVAAGPLANFVLAIVVLTGLYIYGMPEPIAKLREVPTNTVAYQAGLRGGETIVNIDGMPIHNWQQVRWKMTEMLMEARSAVSVGVASSGPTDAEGAPRVPEKTVMLPMNQVSIEDVDKDFIGKLGLGVERPPAIVGKTIEGGVAAQSGLMEGDKIVKIDGEPVLDSLALVNIIRQSPGKTLALDVLRNNEPVSITLTPEAKTVKDQLIGKMDANISVMPEMTILSYSVPVALMEGISKTWDTSYITVKMIGRMLVGDVSLKNITGPIAIADYAGQTARAGLIRYLHFIVFISISIGVMNLLPIPVLDGGLLLYYAVEVVTGGSISDRIAKIGYKIGVGILGLLLLVAVFNDVIRIFF</sequence>